<keyword evidence="5 6" id="KW-0472">Membrane</keyword>
<evidence type="ECO:0000256" key="3">
    <source>
        <dbReference type="ARBA" id="ARBA00022692"/>
    </source>
</evidence>
<feature type="transmembrane region" description="Helical" evidence="6">
    <location>
        <begin position="166"/>
        <end position="187"/>
    </location>
</feature>
<evidence type="ECO:0000256" key="5">
    <source>
        <dbReference type="ARBA" id="ARBA00023136"/>
    </source>
</evidence>
<accession>A0AA41W518</accession>
<organism evidence="8 9">
    <name type="scientific">Echinimonas agarilytica</name>
    <dbReference type="NCBI Taxonomy" id="1215918"/>
    <lineage>
        <taxon>Bacteria</taxon>
        <taxon>Pseudomonadati</taxon>
        <taxon>Pseudomonadota</taxon>
        <taxon>Gammaproteobacteria</taxon>
        <taxon>Alteromonadales</taxon>
        <taxon>Echinimonadaceae</taxon>
        <taxon>Echinimonas</taxon>
    </lineage>
</organism>
<evidence type="ECO:0000313" key="8">
    <source>
        <dbReference type="EMBL" id="MCM2679020.1"/>
    </source>
</evidence>
<feature type="transmembrane region" description="Helical" evidence="6">
    <location>
        <begin position="230"/>
        <end position="250"/>
    </location>
</feature>
<feature type="transmembrane region" description="Helical" evidence="6">
    <location>
        <begin position="116"/>
        <end position="133"/>
    </location>
</feature>
<comment type="caution">
    <text evidence="8">The sequence shown here is derived from an EMBL/GenBank/DDBJ whole genome shotgun (WGS) entry which is preliminary data.</text>
</comment>
<evidence type="ECO:0000259" key="7">
    <source>
        <dbReference type="Pfam" id="PF00892"/>
    </source>
</evidence>
<dbReference type="InterPro" id="IPR037185">
    <property type="entry name" value="EmrE-like"/>
</dbReference>
<dbReference type="PANTHER" id="PTHR32322">
    <property type="entry name" value="INNER MEMBRANE TRANSPORTER"/>
    <property type="match status" value="1"/>
</dbReference>
<proteinExistence type="predicted"/>
<dbReference type="EMBL" id="JAMQGP010000002">
    <property type="protein sequence ID" value="MCM2679020.1"/>
    <property type="molecule type" value="Genomic_DNA"/>
</dbReference>
<name>A0AA41W518_9GAMM</name>
<keyword evidence="2" id="KW-1003">Cell membrane</keyword>
<feature type="domain" description="EamA" evidence="7">
    <location>
        <begin position="18"/>
        <end position="156"/>
    </location>
</feature>
<reference evidence="8 9" key="1">
    <citation type="journal article" date="2013" name="Antonie Van Leeuwenhoek">
        <title>Echinimonas agarilytica gen. nov., sp. nov., a new gammaproteobacterium isolated from the sea urchin Strongylocentrotus intermedius.</title>
        <authorList>
            <person name="Nedashkovskaya O.I."/>
            <person name="Stenkova A.M."/>
            <person name="Zhukova N.V."/>
            <person name="Van Trappen S."/>
            <person name="Lee J.S."/>
            <person name="Kim S.B."/>
        </authorList>
    </citation>
    <scope>NUCLEOTIDE SEQUENCE [LARGE SCALE GENOMIC DNA]</scope>
    <source>
        <strain evidence="8 9">KMM 6351</strain>
    </source>
</reference>
<dbReference type="PANTHER" id="PTHR32322:SF18">
    <property type="entry name" value="S-ADENOSYLMETHIONINE_S-ADENOSYLHOMOCYSTEINE TRANSPORTER"/>
    <property type="match status" value="1"/>
</dbReference>
<feature type="transmembrane region" description="Helical" evidence="6">
    <location>
        <begin position="199"/>
        <end position="218"/>
    </location>
</feature>
<keyword evidence="4 6" id="KW-1133">Transmembrane helix</keyword>
<feature type="transmembrane region" description="Helical" evidence="6">
    <location>
        <begin position="51"/>
        <end position="69"/>
    </location>
</feature>
<feature type="transmembrane region" description="Helical" evidence="6">
    <location>
        <begin position="288"/>
        <end position="305"/>
    </location>
</feature>
<feature type="transmembrane region" description="Helical" evidence="6">
    <location>
        <begin position="140"/>
        <end position="160"/>
    </location>
</feature>
<dbReference type="Proteomes" id="UP001165393">
    <property type="component" value="Unassembled WGS sequence"/>
</dbReference>
<gene>
    <name evidence="8" type="ORF">NAF29_04925</name>
</gene>
<keyword evidence="9" id="KW-1185">Reference proteome</keyword>
<sequence>MDRTSEHHINRIKYRTMGWAICLLSAVLFSSKAIAIKLAYVYSIDATTLLALRMIMALPIYLVMSFYYWTKSSVKRKSDAVQARYTFLTAGFLGYYLASLLDFMGLSYVSAQLERIVLFSYPMLVIVLGYFFFGQPLQRNVLIALPICWAGIAISMLADWQGAGRHVLLGSALVFGSAVTYAIYTLIARGMIQKLGSGLFTSVAMSCSAVASVVHAIVVGGVDVLLQQELAVYGYALYMAVFATVIPSYLFSEAVKRLGSDVASTASSIGPVMTSAMAVVILHEPFGLWQMLGLACVLLSIGWLSQAKE</sequence>
<keyword evidence="3 6" id="KW-0812">Transmembrane</keyword>
<dbReference type="InterPro" id="IPR000620">
    <property type="entry name" value="EamA_dom"/>
</dbReference>
<dbReference type="GO" id="GO:0005886">
    <property type="term" value="C:plasma membrane"/>
    <property type="evidence" value="ECO:0007669"/>
    <property type="project" value="UniProtKB-SubCell"/>
</dbReference>
<dbReference type="Pfam" id="PF00892">
    <property type="entry name" value="EamA"/>
    <property type="match status" value="2"/>
</dbReference>
<feature type="transmembrane region" description="Helical" evidence="6">
    <location>
        <begin position="90"/>
        <end position="110"/>
    </location>
</feature>
<evidence type="ECO:0000313" key="9">
    <source>
        <dbReference type="Proteomes" id="UP001165393"/>
    </source>
</evidence>
<evidence type="ECO:0000256" key="4">
    <source>
        <dbReference type="ARBA" id="ARBA00022989"/>
    </source>
</evidence>
<evidence type="ECO:0000256" key="1">
    <source>
        <dbReference type="ARBA" id="ARBA00004651"/>
    </source>
</evidence>
<dbReference type="InterPro" id="IPR050638">
    <property type="entry name" value="AA-Vitamin_Transporters"/>
</dbReference>
<evidence type="ECO:0000256" key="6">
    <source>
        <dbReference type="SAM" id="Phobius"/>
    </source>
</evidence>
<comment type="subcellular location">
    <subcellularLocation>
        <location evidence="1">Cell membrane</location>
        <topology evidence="1">Multi-pass membrane protein</topology>
    </subcellularLocation>
</comment>
<dbReference type="SUPFAM" id="SSF103481">
    <property type="entry name" value="Multidrug resistance efflux transporter EmrE"/>
    <property type="match status" value="2"/>
</dbReference>
<dbReference type="AlphaFoldDB" id="A0AA41W518"/>
<feature type="domain" description="EamA" evidence="7">
    <location>
        <begin position="169"/>
        <end position="304"/>
    </location>
</feature>
<feature type="transmembrane region" description="Helical" evidence="6">
    <location>
        <begin position="262"/>
        <end position="282"/>
    </location>
</feature>
<dbReference type="RefSeq" id="WP_251260388.1">
    <property type="nucleotide sequence ID" value="NZ_JAMQGP010000002.1"/>
</dbReference>
<protein>
    <submittedName>
        <fullName evidence="8">DMT family transporter</fullName>
    </submittedName>
</protein>
<dbReference type="Gene3D" id="1.10.3730.20">
    <property type="match status" value="1"/>
</dbReference>
<evidence type="ECO:0000256" key="2">
    <source>
        <dbReference type="ARBA" id="ARBA00022475"/>
    </source>
</evidence>